<proteinExistence type="predicted"/>
<evidence type="ECO:0000313" key="1">
    <source>
        <dbReference type="EMBL" id="KAJ4718326.1"/>
    </source>
</evidence>
<evidence type="ECO:0000313" key="2">
    <source>
        <dbReference type="Proteomes" id="UP001164539"/>
    </source>
</evidence>
<keyword evidence="2" id="KW-1185">Reference proteome</keyword>
<accession>A0ACC1Y3M9</accession>
<name>A0ACC1Y3M9_MELAZ</name>
<protein>
    <submittedName>
        <fullName evidence="1">Uncharacterized protein</fullName>
    </submittedName>
</protein>
<dbReference type="EMBL" id="CM051398">
    <property type="protein sequence ID" value="KAJ4718326.1"/>
    <property type="molecule type" value="Genomic_DNA"/>
</dbReference>
<reference evidence="1 2" key="1">
    <citation type="journal article" date="2023" name="Science">
        <title>Complex scaffold remodeling in plant triterpene biosynthesis.</title>
        <authorList>
            <person name="De La Pena R."/>
            <person name="Hodgson H."/>
            <person name="Liu J.C."/>
            <person name="Stephenson M.J."/>
            <person name="Martin A.C."/>
            <person name="Owen C."/>
            <person name="Harkess A."/>
            <person name="Leebens-Mack J."/>
            <person name="Jimenez L.E."/>
            <person name="Osbourn A."/>
            <person name="Sattely E.S."/>
        </authorList>
    </citation>
    <scope>NUCLEOTIDE SEQUENCE [LARGE SCALE GENOMIC DNA]</scope>
    <source>
        <strain evidence="2">cv. JPN11</strain>
        <tissue evidence="1">Leaf</tissue>
    </source>
</reference>
<gene>
    <name evidence="1" type="ORF">OWV82_010023</name>
</gene>
<dbReference type="Proteomes" id="UP001164539">
    <property type="component" value="Chromosome 5"/>
</dbReference>
<comment type="caution">
    <text evidence="1">The sequence shown here is derived from an EMBL/GenBank/DDBJ whole genome shotgun (WGS) entry which is preliminary data.</text>
</comment>
<organism evidence="1 2">
    <name type="scientific">Melia azedarach</name>
    <name type="common">Chinaberry tree</name>
    <dbReference type="NCBI Taxonomy" id="155640"/>
    <lineage>
        <taxon>Eukaryota</taxon>
        <taxon>Viridiplantae</taxon>
        <taxon>Streptophyta</taxon>
        <taxon>Embryophyta</taxon>
        <taxon>Tracheophyta</taxon>
        <taxon>Spermatophyta</taxon>
        <taxon>Magnoliopsida</taxon>
        <taxon>eudicotyledons</taxon>
        <taxon>Gunneridae</taxon>
        <taxon>Pentapetalae</taxon>
        <taxon>rosids</taxon>
        <taxon>malvids</taxon>
        <taxon>Sapindales</taxon>
        <taxon>Meliaceae</taxon>
        <taxon>Melia</taxon>
    </lineage>
</organism>
<sequence>MPKDRRVRSLSLERSRSSPYPCSSSSRDAKQCKTEIKTEISAKSVEDEREWEEAMCPICLEHPHNAVLLQCSSFEKGCRPYMCDTSYRHSNCLDQFFKTSESTPSCPSTEIPEEIPATSMNSSIVREEASALPGESRRDVRLLRQYLMCPLCRGEIHGYLVVEAARQFMNSKVRSCSCEDCDFSGTYSELRRHARSEHPYARPTDVDPLREHGWRRLENLRNLREIVGIVRAAVGEIRTEDLFIQPNYDNLVRSVVQVYLFYESQGIILNSESEEEEEVRDNRSERRERLLRFRRVREANLARRQRLINELQSVRIHGGRQNTETGRSPREINSFRAERAHSEETDWAAPRQNDTSQPCRSWTHQGLRWRGQRRSRSSNSQR</sequence>